<feature type="chain" id="PRO_5019114001" evidence="1">
    <location>
        <begin position="27"/>
        <end position="328"/>
    </location>
</feature>
<organism evidence="2 3">
    <name type="scientific">Haploplasma axanthum</name>
    <name type="common">Acholeplasma axanthum</name>
    <dbReference type="NCBI Taxonomy" id="29552"/>
    <lineage>
        <taxon>Bacteria</taxon>
        <taxon>Bacillati</taxon>
        <taxon>Mycoplasmatota</taxon>
        <taxon>Mollicutes</taxon>
        <taxon>Acholeplasmatales</taxon>
        <taxon>Acholeplasmataceae</taxon>
        <taxon>Haploplasma</taxon>
    </lineage>
</organism>
<gene>
    <name evidence="2" type="ORF">NCTC10138_01448</name>
</gene>
<dbReference type="RefSeq" id="WP_026389970.1">
    <property type="nucleotide sequence ID" value="NZ_LR215048.1"/>
</dbReference>
<dbReference type="KEGG" id="aaxa:NCTC10138_01448"/>
<keyword evidence="3" id="KW-1185">Reference proteome</keyword>
<keyword evidence="1" id="KW-0732">Signal</keyword>
<dbReference type="STRING" id="1278311.GCA_000428705_00139"/>
<feature type="signal peptide" evidence="1">
    <location>
        <begin position="1"/>
        <end position="26"/>
    </location>
</feature>
<dbReference type="EMBL" id="LR215048">
    <property type="protein sequence ID" value="VEU81057.1"/>
    <property type="molecule type" value="Genomic_DNA"/>
</dbReference>
<reference evidence="2 3" key="1">
    <citation type="submission" date="2019-01" db="EMBL/GenBank/DDBJ databases">
        <authorList>
            <consortium name="Pathogen Informatics"/>
        </authorList>
    </citation>
    <scope>NUCLEOTIDE SEQUENCE [LARGE SCALE GENOMIC DNA]</scope>
    <source>
        <strain evidence="2 3">NCTC10138</strain>
    </source>
</reference>
<evidence type="ECO:0000313" key="3">
    <source>
        <dbReference type="Proteomes" id="UP000289841"/>
    </source>
</evidence>
<name>A0A449BF32_HAPAX</name>
<dbReference type="AlphaFoldDB" id="A0A449BF32"/>
<dbReference type="Proteomes" id="UP000289841">
    <property type="component" value="Chromosome"/>
</dbReference>
<evidence type="ECO:0000256" key="1">
    <source>
        <dbReference type="SAM" id="SignalP"/>
    </source>
</evidence>
<proteinExistence type="predicted"/>
<evidence type="ECO:0000313" key="2">
    <source>
        <dbReference type="EMBL" id="VEU81057.1"/>
    </source>
</evidence>
<accession>A0A449BF32</accession>
<protein>
    <submittedName>
        <fullName evidence="2">Uncharacterized protein</fullName>
    </submittedName>
</protein>
<sequence length="328" mass="38135">MKKIIKNILVFAIINCLFWGFTAVSAVEIDNNIAPNLNDATLLSEKVEYFNVSRNEINSMQKSDYSTENAHTLDFSSNDVTDYQSFFVSITTHLYRNYIAGKGEKYYIQMTISMNNLDLNNPQMPNSIGMLEKAETAVGLNGKLFYSEDFYASLFADQNMLILKNRQWVDITYDYDEYTYDYTKRTGWFLKYNYEHFYRRNRVMSDFSETNRDSFVFRGGNSVLYNFNFSNLKRGASNLRSTQYNRTVVDNITIYNSIGIAFTSEIDFNFDDIKYVNVSGQFAMVTHKINWGAISVSFPAGISINPSELIKKEVTYYRSKQDLQWKVI</sequence>